<proteinExistence type="inferred from homology"/>
<dbReference type="Gene3D" id="3.70.10.10">
    <property type="match status" value="1"/>
</dbReference>
<dbReference type="Pfam" id="PF04005">
    <property type="entry name" value="Hus1"/>
    <property type="match status" value="1"/>
</dbReference>
<evidence type="ECO:0000313" key="6">
    <source>
        <dbReference type="Proteomes" id="UP001372834"/>
    </source>
</evidence>
<name>A0AAN8NTP3_POLSC</name>
<dbReference type="GO" id="GO:0031573">
    <property type="term" value="P:mitotic intra-S DNA damage checkpoint signaling"/>
    <property type="evidence" value="ECO:0007669"/>
    <property type="project" value="TreeGrafter"/>
</dbReference>
<dbReference type="InterPro" id="IPR007150">
    <property type="entry name" value="HUS1/Mec3"/>
</dbReference>
<dbReference type="PANTHER" id="PTHR12900">
    <property type="entry name" value="MITOTIC AND DNA DAMAGE CHECKPOINT PROTEIN HUS1"/>
    <property type="match status" value="1"/>
</dbReference>
<dbReference type="EMBL" id="JAWJWE010000038">
    <property type="protein sequence ID" value="KAK6622650.1"/>
    <property type="molecule type" value="Genomic_DNA"/>
</dbReference>
<organism evidence="5 6">
    <name type="scientific">Polyplax serrata</name>
    <name type="common">Common mouse louse</name>
    <dbReference type="NCBI Taxonomy" id="468196"/>
    <lineage>
        <taxon>Eukaryota</taxon>
        <taxon>Metazoa</taxon>
        <taxon>Ecdysozoa</taxon>
        <taxon>Arthropoda</taxon>
        <taxon>Hexapoda</taxon>
        <taxon>Insecta</taxon>
        <taxon>Pterygota</taxon>
        <taxon>Neoptera</taxon>
        <taxon>Paraneoptera</taxon>
        <taxon>Psocodea</taxon>
        <taxon>Troctomorpha</taxon>
        <taxon>Phthiraptera</taxon>
        <taxon>Anoplura</taxon>
        <taxon>Polyplacidae</taxon>
        <taxon>Polyplax</taxon>
    </lineage>
</organism>
<protein>
    <recommendedName>
        <fullName evidence="4">Checkpoint protein</fullName>
    </recommendedName>
</protein>
<dbReference type="GO" id="GO:0044778">
    <property type="term" value="P:meiotic DNA integrity checkpoint signaling"/>
    <property type="evidence" value="ECO:0007669"/>
    <property type="project" value="TreeGrafter"/>
</dbReference>
<dbReference type="GO" id="GO:0000723">
    <property type="term" value="P:telomere maintenance"/>
    <property type="evidence" value="ECO:0007669"/>
    <property type="project" value="TreeGrafter"/>
</dbReference>
<dbReference type="GO" id="GO:0000724">
    <property type="term" value="P:double-strand break repair via homologous recombination"/>
    <property type="evidence" value="ECO:0007669"/>
    <property type="project" value="TreeGrafter"/>
</dbReference>
<evidence type="ECO:0000256" key="1">
    <source>
        <dbReference type="ARBA" id="ARBA00004123"/>
    </source>
</evidence>
<gene>
    <name evidence="5" type="ORF">RUM43_008492</name>
</gene>
<comment type="caution">
    <text evidence="5">The sequence shown here is derived from an EMBL/GenBank/DDBJ whole genome shotgun (WGS) entry which is preliminary data.</text>
</comment>
<dbReference type="GO" id="GO:0033314">
    <property type="term" value="P:mitotic DNA replication checkpoint signaling"/>
    <property type="evidence" value="ECO:0007669"/>
    <property type="project" value="TreeGrafter"/>
</dbReference>
<evidence type="ECO:0000313" key="5">
    <source>
        <dbReference type="EMBL" id="KAK6622650.1"/>
    </source>
</evidence>
<dbReference type="InterPro" id="IPR016580">
    <property type="entry name" value="HUS1"/>
</dbReference>
<dbReference type="PIRSF" id="PIRSF011312">
    <property type="entry name" value="Cell_cycle_HUS1"/>
    <property type="match status" value="1"/>
</dbReference>
<dbReference type="Proteomes" id="UP001372834">
    <property type="component" value="Unassembled WGS sequence"/>
</dbReference>
<evidence type="ECO:0000256" key="3">
    <source>
        <dbReference type="ARBA" id="ARBA00023242"/>
    </source>
</evidence>
<dbReference type="GO" id="GO:0030896">
    <property type="term" value="C:checkpoint clamp complex"/>
    <property type="evidence" value="ECO:0007669"/>
    <property type="project" value="InterPro"/>
</dbReference>
<comment type="subcellular location">
    <subcellularLocation>
        <location evidence="1">Nucleus</location>
    </subcellularLocation>
</comment>
<accession>A0AAN8NTP3</accession>
<sequence length="282" mass="32178">MKFRGRMIDPQCMREFSNTVNTLSKLGRQGAICLTTTTVSFIIFDDGTPRRPLAQCTLEQQYFFNEYTLVGVSEEHNQICLQFSPELLAKAISNLKSPQASKSMKLKLTKKTKPCITCEIETITNFKHARVCTHDVPVEIIPRKNWPEFQLPPLPPFDFSIEMPVLKRFKYICDRMKFLSSQLILETTSGGILALKVETDLASVATYFTNLKVEKCPEHCDKDDKFDVVVDFKKIIGFLTIEQVNPTNVICNIVNKKLIMMDVIHENVSLNYLIPGMLTNKV</sequence>
<dbReference type="PANTHER" id="PTHR12900:SF0">
    <property type="entry name" value="CHECKPOINT PROTEIN"/>
    <property type="match status" value="1"/>
</dbReference>
<dbReference type="GO" id="GO:0006289">
    <property type="term" value="P:nucleotide-excision repair"/>
    <property type="evidence" value="ECO:0007669"/>
    <property type="project" value="TreeGrafter"/>
</dbReference>
<evidence type="ECO:0000256" key="2">
    <source>
        <dbReference type="ARBA" id="ARBA00005563"/>
    </source>
</evidence>
<dbReference type="AlphaFoldDB" id="A0AAN8NTP3"/>
<reference evidence="5 6" key="1">
    <citation type="submission" date="2023-10" db="EMBL/GenBank/DDBJ databases">
        <title>Genomes of two closely related lineages of the louse Polyplax serrata with different host specificities.</title>
        <authorList>
            <person name="Martinu J."/>
            <person name="Tarabai H."/>
            <person name="Stefka J."/>
            <person name="Hypsa V."/>
        </authorList>
    </citation>
    <scope>NUCLEOTIDE SEQUENCE [LARGE SCALE GENOMIC DNA]</scope>
    <source>
        <strain evidence="5">HR10_N</strain>
    </source>
</reference>
<comment type="similarity">
    <text evidence="2 4">Belongs to the HUS1 family.</text>
</comment>
<evidence type="ECO:0000256" key="4">
    <source>
        <dbReference type="PIRNR" id="PIRNR011312"/>
    </source>
</evidence>
<dbReference type="GO" id="GO:0005730">
    <property type="term" value="C:nucleolus"/>
    <property type="evidence" value="ECO:0007669"/>
    <property type="project" value="InterPro"/>
</dbReference>
<dbReference type="GO" id="GO:0035861">
    <property type="term" value="C:site of double-strand break"/>
    <property type="evidence" value="ECO:0007669"/>
    <property type="project" value="TreeGrafter"/>
</dbReference>
<keyword evidence="3" id="KW-0539">Nucleus</keyword>